<dbReference type="InterPro" id="IPR001279">
    <property type="entry name" value="Metallo-B-lactamas"/>
</dbReference>
<dbReference type="SMART" id="SM00849">
    <property type="entry name" value="Lactamase_B"/>
    <property type="match status" value="1"/>
</dbReference>
<dbReference type="Gene3D" id="3.60.15.10">
    <property type="entry name" value="Ribonuclease Z/Hydroxyacylglutathione hydrolase-like"/>
    <property type="match status" value="1"/>
</dbReference>
<feature type="domain" description="Metallo-beta-lactamase" evidence="1">
    <location>
        <begin position="44"/>
        <end position="257"/>
    </location>
</feature>
<dbReference type="InterPro" id="IPR036388">
    <property type="entry name" value="WH-like_DNA-bd_sf"/>
</dbReference>
<evidence type="ECO:0000313" key="3">
    <source>
        <dbReference type="Proteomes" id="UP000580910"/>
    </source>
</evidence>
<dbReference type="InterPro" id="IPR036866">
    <property type="entry name" value="RibonucZ/Hydroxyglut_hydro"/>
</dbReference>
<dbReference type="InterPro" id="IPR050662">
    <property type="entry name" value="Sec-metab_biosynth-thioest"/>
</dbReference>
<evidence type="ECO:0000313" key="2">
    <source>
        <dbReference type="EMBL" id="MBA8805241.1"/>
    </source>
</evidence>
<dbReference type="AlphaFoldDB" id="A0A7W3PB69"/>
<accession>A0A7W3PB69</accession>
<dbReference type="RefSeq" id="WP_182541012.1">
    <property type="nucleotide sequence ID" value="NZ_JACGXA010000001.1"/>
</dbReference>
<protein>
    <submittedName>
        <fullName evidence="2">Glyoxylase-like metal-dependent hydrolase (Beta-lactamase superfamily II)</fullName>
    </submittedName>
</protein>
<dbReference type="PANTHER" id="PTHR23131">
    <property type="entry name" value="ENDORIBONUCLEASE LACTB2"/>
    <property type="match status" value="1"/>
</dbReference>
<gene>
    <name evidence="2" type="ORF">FB382_003532</name>
</gene>
<keyword evidence="2" id="KW-0378">Hydrolase</keyword>
<reference evidence="2 3" key="1">
    <citation type="submission" date="2020-07" db="EMBL/GenBank/DDBJ databases">
        <title>Sequencing the genomes of 1000 actinobacteria strains.</title>
        <authorList>
            <person name="Klenk H.-P."/>
        </authorList>
    </citation>
    <scope>NUCLEOTIDE SEQUENCE [LARGE SCALE GENOMIC DNA]</scope>
    <source>
        <strain evidence="2 3">DSM 21349</strain>
    </source>
</reference>
<dbReference type="Proteomes" id="UP000580910">
    <property type="component" value="Unassembled WGS sequence"/>
</dbReference>
<organism evidence="2 3">
    <name type="scientific">Nocardioides ginsengisegetis</name>
    <dbReference type="NCBI Taxonomy" id="661491"/>
    <lineage>
        <taxon>Bacteria</taxon>
        <taxon>Bacillati</taxon>
        <taxon>Actinomycetota</taxon>
        <taxon>Actinomycetes</taxon>
        <taxon>Propionibacteriales</taxon>
        <taxon>Nocardioidaceae</taxon>
        <taxon>Nocardioides</taxon>
    </lineage>
</organism>
<comment type="caution">
    <text evidence="2">The sequence shown here is derived from an EMBL/GenBank/DDBJ whole genome shotgun (WGS) entry which is preliminary data.</text>
</comment>
<proteinExistence type="predicted"/>
<sequence>MTSTSTAHAISPDSGQHWTEPGAWRVAEGIHRIPLPLPMDGLRAVNVYVLETEHGLTLVDGGWAIEESRTLLEKSLSEIGFGLRDITRFLVTHVHRDHYTQAAVIGKEYGAHVSLGIGDKPTLDLMHHHDDVDEDPTLAVLRTAGAHEIAEKWQKFTDGRMPDLSMWHYPDTWLDGDHEIEIGTRTLHAVHTPGHTQGHFVFADHADGILFAGDHVLPTITPSIGFEPVPVEQPLRDFMASLTKVRELPDLRLLPAHGPLAPSSHARVDQLLDHHEHRLELCLAALAGGPATAYDVAGELPWTRHEHRLADLDEFNGALASMETKAHLELLVARGQATREVTDGGVVFTRA</sequence>
<name>A0A7W3PB69_9ACTN</name>
<dbReference type="PANTHER" id="PTHR23131:SF4">
    <property type="entry name" value="METALLO-BETA-LACTAMASE SUPERFAMILY POTEIN"/>
    <property type="match status" value="1"/>
</dbReference>
<keyword evidence="3" id="KW-1185">Reference proteome</keyword>
<dbReference type="SUPFAM" id="SSF56281">
    <property type="entry name" value="Metallo-hydrolase/oxidoreductase"/>
    <property type="match status" value="1"/>
</dbReference>
<dbReference type="GO" id="GO:0016787">
    <property type="term" value="F:hydrolase activity"/>
    <property type="evidence" value="ECO:0007669"/>
    <property type="project" value="UniProtKB-KW"/>
</dbReference>
<dbReference type="EMBL" id="JACGXA010000001">
    <property type="protein sequence ID" value="MBA8805241.1"/>
    <property type="molecule type" value="Genomic_DNA"/>
</dbReference>
<dbReference type="Pfam" id="PF00753">
    <property type="entry name" value="Lactamase_B"/>
    <property type="match status" value="1"/>
</dbReference>
<evidence type="ECO:0000259" key="1">
    <source>
        <dbReference type="SMART" id="SM00849"/>
    </source>
</evidence>
<dbReference type="Gene3D" id="1.10.10.10">
    <property type="entry name" value="Winged helix-like DNA-binding domain superfamily/Winged helix DNA-binding domain"/>
    <property type="match status" value="1"/>
</dbReference>